<gene>
    <name evidence="1" type="ORF">M9H77_24224</name>
</gene>
<keyword evidence="2" id="KW-1185">Reference proteome</keyword>
<accession>A0ACC0AVW3</accession>
<organism evidence="1 2">
    <name type="scientific">Catharanthus roseus</name>
    <name type="common">Madagascar periwinkle</name>
    <name type="synonym">Vinca rosea</name>
    <dbReference type="NCBI Taxonomy" id="4058"/>
    <lineage>
        <taxon>Eukaryota</taxon>
        <taxon>Viridiplantae</taxon>
        <taxon>Streptophyta</taxon>
        <taxon>Embryophyta</taxon>
        <taxon>Tracheophyta</taxon>
        <taxon>Spermatophyta</taxon>
        <taxon>Magnoliopsida</taxon>
        <taxon>eudicotyledons</taxon>
        <taxon>Gunneridae</taxon>
        <taxon>Pentapetalae</taxon>
        <taxon>asterids</taxon>
        <taxon>lamiids</taxon>
        <taxon>Gentianales</taxon>
        <taxon>Apocynaceae</taxon>
        <taxon>Rauvolfioideae</taxon>
        <taxon>Vinceae</taxon>
        <taxon>Catharanthinae</taxon>
        <taxon>Catharanthus</taxon>
    </lineage>
</organism>
<dbReference type="Proteomes" id="UP001060085">
    <property type="component" value="Linkage Group LG05"/>
</dbReference>
<protein>
    <submittedName>
        <fullName evidence="1">Uncharacterized protein</fullName>
    </submittedName>
</protein>
<sequence>MMDIIHKFLNLVAPPFTFFTLLFLLPPFQICKFFLSLLSSLFSEDVAGKVVIITGASSGIGEHLAYEYAKRGACLVIAARRERSLHEVADRALELGSPDVLVIRADVSNADECRKIVDQTMNHFGRLDHLVNNAGLMSVSMFEDVENITDFRIVMDTNFWGTVYMTRYSAPYLRNSKGRIIVLSSSASWLPAPRMSFYNASKAALAQFFETLRIEFGSDIGITLVTPGFVESELTQGKYLGKAGTMEVDQEMRDVQVGIVPIARVERTAKAIVNGACRGDRYVTEPAWFRTTFFWKVLCPEATEWLYRILYITSPGSSSREALSKKLVDYTGAKKLLYPESAQAAAPKTE</sequence>
<comment type="caution">
    <text evidence="1">The sequence shown here is derived from an EMBL/GenBank/DDBJ whole genome shotgun (WGS) entry which is preliminary data.</text>
</comment>
<evidence type="ECO:0000313" key="1">
    <source>
        <dbReference type="EMBL" id="KAI5664901.1"/>
    </source>
</evidence>
<name>A0ACC0AVW3_CATRO</name>
<reference evidence="2" key="1">
    <citation type="journal article" date="2023" name="Nat. Plants">
        <title>Single-cell RNA sequencing provides a high-resolution roadmap for understanding the multicellular compartmentation of specialized metabolism.</title>
        <authorList>
            <person name="Sun S."/>
            <person name="Shen X."/>
            <person name="Li Y."/>
            <person name="Li Y."/>
            <person name="Wang S."/>
            <person name="Li R."/>
            <person name="Zhang H."/>
            <person name="Shen G."/>
            <person name="Guo B."/>
            <person name="Wei J."/>
            <person name="Xu J."/>
            <person name="St-Pierre B."/>
            <person name="Chen S."/>
            <person name="Sun C."/>
        </authorList>
    </citation>
    <scope>NUCLEOTIDE SEQUENCE [LARGE SCALE GENOMIC DNA]</scope>
</reference>
<dbReference type="EMBL" id="CM044705">
    <property type="protein sequence ID" value="KAI5664901.1"/>
    <property type="molecule type" value="Genomic_DNA"/>
</dbReference>
<evidence type="ECO:0000313" key="2">
    <source>
        <dbReference type="Proteomes" id="UP001060085"/>
    </source>
</evidence>
<proteinExistence type="predicted"/>